<reference evidence="1 2" key="1">
    <citation type="submission" date="2023-03" db="EMBL/GenBank/DDBJ databases">
        <title>Genome sequence of Lichtheimia ornata CBS 291.66.</title>
        <authorList>
            <person name="Mohabir J.T."/>
            <person name="Shea T.P."/>
            <person name="Kurbessoian T."/>
            <person name="Berby B."/>
            <person name="Fontaine J."/>
            <person name="Livny J."/>
            <person name="Gnirke A."/>
            <person name="Stajich J.E."/>
            <person name="Cuomo C.A."/>
        </authorList>
    </citation>
    <scope>NUCLEOTIDE SEQUENCE [LARGE SCALE GENOMIC DNA]</scope>
    <source>
        <strain evidence="1">CBS 291.66</strain>
    </source>
</reference>
<dbReference type="AlphaFoldDB" id="A0AAD7XQ70"/>
<sequence>MALRDTNAILKLNPTLALGYLLKGKLYSYYGLQRKAIEVFDQGLTMARRMDDEEQQHYQQLLTAKADAEMIQQKGVDFISKLPLDVVSTIIVPLLMDDEKWSLTKPCPYFQVCKSWHERFARGKLCYDVSDNETYPAQLVSLSNNIHSMEIDNYYPEAGFRMPGQLTALRHMKIAGIAPANELHFASWLRKIGGSLYELEILLTRGTMLNGRDIMERCPHLSSLITYNVMSADMVSKLHQYSSFMRPIPSLVRLELHSLRHPVNLQQALSLLQYYPSLQSLVLYPCHDSNLLPIIHQHCPCLQTLVISTQSAMISAPEQRMQHQNNQRRLRFIYVQDEYAYHYNIEDIRQCMITHSATFESATILVGTLNDDPDPPPAVQFPRLRRLRCSLHTCHGPRYSDGGYRIMHPHWIMLN</sequence>
<dbReference type="InterPro" id="IPR032675">
    <property type="entry name" value="LRR_dom_sf"/>
</dbReference>
<comment type="caution">
    <text evidence="1">The sequence shown here is derived from an EMBL/GenBank/DDBJ whole genome shotgun (WGS) entry which is preliminary data.</text>
</comment>
<keyword evidence="2" id="KW-1185">Reference proteome</keyword>
<dbReference type="GeneID" id="83219154"/>
<evidence type="ECO:0000313" key="1">
    <source>
        <dbReference type="EMBL" id="KAJ8652609.1"/>
    </source>
</evidence>
<organism evidence="1 2">
    <name type="scientific">Lichtheimia ornata</name>
    <dbReference type="NCBI Taxonomy" id="688661"/>
    <lineage>
        <taxon>Eukaryota</taxon>
        <taxon>Fungi</taxon>
        <taxon>Fungi incertae sedis</taxon>
        <taxon>Mucoromycota</taxon>
        <taxon>Mucoromycotina</taxon>
        <taxon>Mucoromycetes</taxon>
        <taxon>Mucorales</taxon>
        <taxon>Lichtheimiaceae</taxon>
        <taxon>Lichtheimia</taxon>
    </lineage>
</organism>
<proteinExistence type="predicted"/>
<protein>
    <submittedName>
        <fullName evidence="1">Uncharacterized protein</fullName>
    </submittedName>
</protein>
<accession>A0AAD7XQ70</accession>
<gene>
    <name evidence="1" type="ORF">O0I10_011755</name>
</gene>
<dbReference type="RefSeq" id="XP_058337523.1">
    <property type="nucleotide sequence ID" value="XM_058491718.1"/>
</dbReference>
<dbReference type="Gene3D" id="3.80.10.10">
    <property type="entry name" value="Ribonuclease Inhibitor"/>
    <property type="match status" value="1"/>
</dbReference>
<name>A0AAD7XQ70_9FUNG</name>
<dbReference type="SUPFAM" id="SSF48452">
    <property type="entry name" value="TPR-like"/>
    <property type="match status" value="1"/>
</dbReference>
<dbReference type="InterPro" id="IPR011990">
    <property type="entry name" value="TPR-like_helical_dom_sf"/>
</dbReference>
<dbReference type="Proteomes" id="UP001234581">
    <property type="component" value="Unassembled WGS sequence"/>
</dbReference>
<dbReference type="EMBL" id="JARTCD010000099">
    <property type="protein sequence ID" value="KAJ8652609.1"/>
    <property type="molecule type" value="Genomic_DNA"/>
</dbReference>
<evidence type="ECO:0000313" key="2">
    <source>
        <dbReference type="Proteomes" id="UP001234581"/>
    </source>
</evidence>
<dbReference type="SUPFAM" id="SSF52047">
    <property type="entry name" value="RNI-like"/>
    <property type="match status" value="1"/>
</dbReference>